<dbReference type="CDD" id="cd05233">
    <property type="entry name" value="SDR_c"/>
    <property type="match status" value="1"/>
</dbReference>
<sequence length="252" mass="26744">MVSFDLKGRIVLVTGASRGIGRAVAETLADQGAEIILVSRKLDRLEAAAAEIREKGGRAAGFACNMGSLPDIDTLCEEIRKRYGRLDILVNNAATNPYFGEMAAIDESAWGKTLDVNLKGPFFMIQKTIPLMQAAGGGAVVNVSSVNGIRPAAFQGVYSITKGALITMTRAFAKELAPHRIRVNALLPGFTDTNFSSVLMNDEEIYKMVVDQIPLGRHAAPAEMTGAVLYLVSEAASYTTGACLTCDGGLLA</sequence>
<dbReference type="PANTHER" id="PTHR43943:SF2">
    <property type="entry name" value="DEHYDROGENASE_REDUCTASE 4"/>
    <property type="match status" value="1"/>
</dbReference>
<reference evidence="2 3" key="1">
    <citation type="submission" date="2019-11" db="EMBL/GenBank/DDBJ databases">
        <title>Comparative genomics of hydrocarbon-degrading Desulfosarcina strains.</title>
        <authorList>
            <person name="Watanabe M."/>
            <person name="Kojima H."/>
            <person name="Fukui M."/>
        </authorList>
    </citation>
    <scope>NUCLEOTIDE SEQUENCE [LARGE SCALE GENOMIC DNA]</scope>
    <source>
        <strain evidence="2 3">PL12</strain>
    </source>
</reference>
<keyword evidence="3" id="KW-1185">Reference proteome</keyword>
<dbReference type="RefSeq" id="WP_155316096.1">
    <property type="nucleotide sequence ID" value="NZ_AP021874.1"/>
</dbReference>
<dbReference type="PRINTS" id="PR00080">
    <property type="entry name" value="SDRFAMILY"/>
</dbReference>
<accession>A0A5K7YH45</accession>
<dbReference type="EMBL" id="AP021874">
    <property type="protein sequence ID" value="BBO67883.1"/>
    <property type="molecule type" value="Genomic_DNA"/>
</dbReference>
<dbReference type="NCBIfam" id="NF005559">
    <property type="entry name" value="PRK07231.1"/>
    <property type="match status" value="1"/>
</dbReference>
<proteinExistence type="inferred from homology"/>
<dbReference type="OrthoDB" id="5354363at2"/>
<organism evidence="2 3">
    <name type="scientific">Desulfosarcina alkanivorans</name>
    <dbReference type="NCBI Taxonomy" id="571177"/>
    <lineage>
        <taxon>Bacteria</taxon>
        <taxon>Pseudomonadati</taxon>
        <taxon>Thermodesulfobacteriota</taxon>
        <taxon>Desulfobacteria</taxon>
        <taxon>Desulfobacterales</taxon>
        <taxon>Desulfosarcinaceae</taxon>
        <taxon>Desulfosarcina</taxon>
    </lineage>
</organism>
<dbReference type="Gene3D" id="3.40.50.720">
    <property type="entry name" value="NAD(P)-binding Rossmann-like Domain"/>
    <property type="match status" value="1"/>
</dbReference>
<dbReference type="KEGG" id="dalk:DSCA_18130"/>
<comment type="similarity">
    <text evidence="1">Belongs to the short-chain dehydrogenases/reductases (SDR) family.</text>
</comment>
<dbReference type="NCBIfam" id="NF005446">
    <property type="entry name" value="PRK07035.1"/>
    <property type="match status" value="1"/>
</dbReference>
<name>A0A5K7YH45_9BACT</name>
<evidence type="ECO:0000313" key="3">
    <source>
        <dbReference type="Proteomes" id="UP000427906"/>
    </source>
</evidence>
<dbReference type="Pfam" id="PF13561">
    <property type="entry name" value="adh_short_C2"/>
    <property type="match status" value="1"/>
</dbReference>
<dbReference type="FunFam" id="3.40.50.720:FF:000084">
    <property type="entry name" value="Short-chain dehydrogenase reductase"/>
    <property type="match status" value="1"/>
</dbReference>
<gene>
    <name evidence="2" type="primary">dhrS4</name>
    <name evidence="2" type="ORF">DSCA_18130</name>
</gene>
<evidence type="ECO:0000313" key="2">
    <source>
        <dbReference type="EMBL" id="BBO67883.1"/>
    </source>
</evidence>
<dbReference type="Proteomes" id="UP000427906">
    <property type="component" value="Chromosome"/>
</dbReference>
<dbReference type="InterPro" id="IPR002347">
    <property type="entry name" value="SDR_fam"/>
</dbReference>
<dbReference type="InterPro" id="IPR036291">
    <property type="entry name" value="NAD(P)-bd_dom_sf"/>
</dbReference>
<dbReference type="PROSITE" id="PS00061">
    <property type="entry name" value="ADH_SHORT"/>
    <property type="match status" value="1"/>
</dbReference>
<evidence type="ECO:0000256" key="1">
    <source>
        <dbReference type="ARBA" id="ARBA00006484"/>
    </source>
</evidence>
<dbReference type="AlphaFoldDB" id="A0A5K7YH45"/>
<dbReference type="PANTHER" id="PTHR43943">
    <property type="entry name" value="DEHYDROGENASE/REDUCTASE (SDR FAMILY) MEMBER 4"/>
    <property type="match status" value="1"/>
</dbReference>
<dbReference type="InterPro" id="IPR020904">
    <property type="entry name" value="Sc_DH/Rdtase_CS"/>
</dbReference>
<protein>
    <submittedName>
        <fullName evidence="2">Short-chain dehydrogenase</fullName>
    </submittedName>
</protein>
<dbReference type="SUPFAM" id="SSF51735">
    <property type="entry name" value="NAD(P)-binding Rossmann-fold domains"/>
    <property type="match status" value="1"/>
</dbReference>
<dbReference type="PRINTS" id="PR00081">
    <property type="entry name" value="GDHRDH"/>
</dbReference>